<gene>
    <name evidence="2" type="ORF">CLV37_10546</name>
</gene>
<proteinExistence type="predicted"/>
<evidence type="ECO:0000313" key="2">
    <source>
        <dbReference type="EMBL" id="PRY15120.1"/>
    </source>
</evidence>
<comment type="caution">
    <text evidence="2">The sequence shown here is derived from an EMBL/GenBank/DDBJ whole genome shotgun (WGS) entry which is preliminary data.</text>
</comment>
<dbReference type="AlphaFoldDB" id="A0A2T0R466"/>
<accession>A0A2T0R466</accession>
<name>A0A2T0R466_9ACTN</name>
<reference evidence="2 3" key="1">
    <citation type="submission" date="2018-03" db="EMBL/GenBank/DDBJ databases">
        <title>Genomic Encyclopedia of Archaeal and Bacterial Type Strains, Phase II (KMG-II): from individual species to whole genera.</title>
        <authorList>
            <person name="Goeker M."/>
        </authorList>
    </citation>
    <scope>NUCLEOTIDE SEQUENCE [LARGE SCALE GENOMIC DNA]</scope>
    <source>
        <strain evidence="2 3">DSM 19711</strain>
    </source>
</reference>
<feature type="region of interest" description="Disordered" evidence="1">
    <location>
        <begin position="63"/>
        <end position="84"/>
    </location>
</feature>
<evidence type="ECO:0000313" key="3">
    <source>
        <dbReference type="Proteomes" id="UP000238083"/>
    </source>
</evidence>
<dbReference type="EMBL" id="PVZF01000005">
    <property type="protein sequence ID" value="PRY15120.1"/>
    <property type="molecule type" value="Genomic_DNA"/>
</dbReference>
<sequence length="84" mass="8332">MESTTFANATTGIVADASSAVARARSASTPACATWERSHASTPVMTTGGVRLLPATAGRLRHDKGAYGATSIPSSGPSASSPPS</sequence>
<keyword evidence="3" id="KW-1185">Reference proteome</keyword>
<evidence type="ECO:0000256" key="1">
    <source>
        <dbReference type="SAM" id="MobiDB-lite"/>
    </source>
</evidence>
<organism evidence="2 3">
    <name type="scientific">Kineococcus rhizosphaerae</name>
    <dbReference type="NCBI Taxonomy" id="559628"/>
    <lineage>
        <taxon>Bacteria</taxon>
        <taxon>Bacillati</taxon>
        <taxon>Actinomycetota</taxon>
        <taxon>Actinomycetes</taxon>
        <taxon>Kineosporiales</taxon>
        <taxon>Kineosporiaceae</taxon>
        <taxon>Kineococcus</taxon>
    </lineage>
</organism>
<feature type="compositionally biased region" description="Low complexity" evidence="1">
    <location>
        <begin position="71"/>
        <end position="84"/>
    </location>
</feature>
<dbReference type="Proteomes" id="UP000238083">
    <property type="component" value="Unassembled WGS sequence"/>
</dbReference>
<protein>
    <submittedName>
        <fullName evidence="2">Uncharacterized protein</fullName>
    </submittedName>
</protein>